<feature type="region of interest" description="Disordered" evidence="1">
    <location>
        <begin position="81"/>
        <end position="136"/>
    </location>
</feature>
<reference evidence="2" key="1">
    <citation type="submission" date="2020-03" db="EMBL/GenBank/DDBJ databases">
        <authorList>
            <person name="Weist P."/>
        </authorList>
    </citation>
    <scope>NUCLEOTIDE SEQUENCE</scope>
</reference>
<sequence length="136" mass="15654">MEYSGGGGGQGMENENKEHLSDHPFFPSSLGSSSQLKGFYSETYHAPLPWLSQTHRHEGTPKRIRTQRHTDIVFTAFHSSLTNSNGLGETVHSSERENKREREPEIKIERHRKKNYKATMIEKEDDTVEQRKKDDA</sequence>
<gene>
    <name evidence="2" type="ORF">PLEPLA_LOCUS12415</name>
</gene>
<evidence type="ECO:0000313" key="2">
    <source>
        <dbReference type="EMBL" id="CAB1424490.1"/>
    </source>
</evidence>
<accession>A0A9N7U490</accession>
<proteinExistence type="predicted"/>
<organism evidence="2 3">
    <name type="scientific">Pleuronectes platessa</name>
    <name type="common">European plaice</name>
    <dbReference type="NCBI Taxonomy" id="8262"/>
    <lineage>
        <taxon>Eukaryota</taxon>
        <taxon>Metazoa</taxon>
        <taxon>Chordata</taxon>
        <taxon>Craniata</taxon>
        <taxon>Vertebrata</taxon>
        <taxon>Euteleostomi</taxon>
        <taxon>Actinopterygii</taxon>
        <taxon>Neopterygii</taxon>
        <taxon>Teleostei</taxon>
        <taxon>Neoteleostei</taxon>
        <taxon>Acanthomorphata</taxon>
        <taxon>Carangaria</taxon>
        <taxon>Pleuronectiformes</taxon>
        <taxon>Pleuronectoidei</taxon>
        <taxon>Pleuronectidae</taxon>
        <taxon>Pleuronectes</taxon>
    </lineage>
</organism>
<feature type="compositionally biased region" description="Gly residues" evidence="1">
    <location>
        <begin position="1"/>
        <end position="11"/>
    </location>
</feature>
<feature type="region of interest" description="Disordered" evidence="1">
    <location>
        <begin position="1"/>
        <end position="33"/>
    </location>
</feature>
<dbReference type="AlphaFoldDB" id="A0A9N7U490"/>
<evidence type="ECO:0000313" key="3">
    <source>
        <dbReference type="Proteomes" id="UP001153269"/>
    </source>
</evidence>
<comment type="caution">
    <text evidence="2">The sequence shown here is derived from an EMBL/GenBank/DDBJ whole genome shotgun (WGS) entry which is preliminary data.</text>
</comment>
<dbReference type="EMBL" id="CADEAL010000735">
    <property type="protein sequence ID" value="CAB1424490.1"/>
    <property type="molecule type" value="Genomic_DNA"/>
</dbReference>
<name>A0A9N7U490_PLEPL</name>
<feature type="compositionally biased region" description="Basic and acidic residues" evidence="1">
    <location>
        <begin position="92"/>
        <end position="108"/>
    </location>
</feature>
<dbReference type="Proteomes" id="UP001153269">
    <property type="component" value="Unassembled WGS sequence"/>
</dbReference>
<evidence type="ECO:0000256" key="1">
    <source>
        <dbReference type="SAM" id="MobiDB-lite"/>
    </source>
</evidence>
<keyword evidence="3" id="KW-1185">Reference proteome</keyword>
<protein>
    <submittedName>
        <fullName evidence="2">Uncharacterized protein</fullName>
    </submittedName>
</protein>